<feature type="compositionally biased region" description="Acidic residues" evidence="5">
    <location>
        <begin position="1869"/>
        <end position="1878"/>
    </location>
</feature>
<name>A0AAV2NKD4_9HYME</name>
<evidence type="ECO:0000313" key="10">
    <source>
        <dbReference type="Proteomes" id="UP001497644"/>
    </source>
</evidence>
<feature type="region of interest" description="Disordered" evidence="5">
    <location>
        <begin position="1420"/>
        <end position="1534"/>
    </location>
</feature>
<evidence type="ECO:0000256" key="6">
    <source>
        <dbReference type="SAM" id="Phobius"/>
    </source>
</evidence>
<feature type="transmembrane region" description="Helical" evidence="6">
    <location>
        <begin position="117"/>
        <end position="137"/>
    </location>
</feature>
<dbReference type="InterPro" id="IPR051856">
    <property type="entry name" value="CSR-E3_Ligase_Protein"/>
</dbReference>
<dbReference type="GO" id="GO:0016020">
    <property type="term" value="C:membrane"/>
    <property type="evidence" value="ECO:0007669"/>
    <property type="project" value="UniProtKB-SubCell"/>
</dbReference>
<feature type="region of interest" description="Disordered" evidence="5">
    <location>
        <begin position="927"/>
        <end position="955"/>
    </location>
</feature>
<dbReference type="InterPro" id="IPR012858">
    <property type="entry name" value="DC_STAMP-like"/>
</dbReference>
<feature type="region of interest" description="Disordered" evidence="5">
    <location>
        <begin position="1044"/>
        <end position="1070"/>
    </location>
</feature>
<keyword evidence="2 6" id="KW-0812">Transmembrane</keyword>
<evidence type="ECO:0008006" key="11">
    <source>
        <dbReference type="Google" id="ProtNLM"/>
    </source>
</evidence>
<evidence type="ECO:0000256" key="3">
    <source>
        <dbReference type="ARBA" id="ARBA00022989"/>
    </source>
</evidence>
<feature type="transmembrane region" description="Helical" evidence="6">
    <location>
        <begin position="87"/>
        <end position="111"/>
    </location>
</feature>
<evidence type="ECO:0000313" key="9">
    <source>
        <dbReference type="EMBL" id="CAL1680220.1"/>
    </source>
</evidence>
<dbReference type="Pfam" id="PF07782">
    <property type="entry name" value="DC_STAMP"/>
    <property type="match status" value="1"/>
</dbReference>
<feature type="compositionally biased region" description="Basic residues" evidence="5">
    <location>
        <begin position="1432"/>
        <end position="1441"/>
    </location>
</feature>
<evidence type="ECO:0000256" key="1">
    <source>
        <dbReference type="ARBA" id="ARBA00004141"/>
    </source>
</evidence>
<dbReference type="InterPro" id="IPR058842">
    <property type="entry name" value="DCST1_C"/>
</dbReference>
<dbReference type="PANTHER" id="PTHR21041:SF9">
    <property type="entry name" value="DENDRITIC CELL-SPECIFIC TRANSMEMBRANE PROTEIN-LIKE DOMAIN-CONTAINING PROTEIN"/>
    <property type="match status" value="1"/>
</dbReference>
<evidence type="ECO:0000256" key="5">
    <source>
        <dbReference type="SAM" id="MobiDB-lite"/>
    </source>
</evidence>
<evidence type="ECO:0000259" key="7">
    <source>
        <dbReference type="Pfam" id="PF07782"/>
    </source>
</evidence>
<feature type="compositionally biased region" description="Basic and acidic residues" evidence="5">
    <location>
        <begin position="1491"/>
        <end position="1504"/>
    </location>
</feature>
<keyword evidence="3 6" id="KW-1133">Transmembrane helix</keyword>
<proteinExistence type="predicted"/>
<dbReference type="Pfam" id="PF26039">
    <property type="entry name" value="Dcst2"/>
    <property type="match status" value="1"/>
</dbReference>
<dbReference type="Proteomes" id="UP001497644">
    <property type="component" value="Chromosome 2"/>
</dbReference>
<feature type="domain" description="Dendritic cell-specific transmembrane protein-like" evidence="7">
    <location>
        <begin position="419"/>
        <end position="608"/>
    </location>
</feature>
<feature type="region of interest" description="Disordered" evidence="5">
    <location>
        <begin position="1851"/>
        <end position="1878"/>
    </location>
</feature>
<feature type="domain" description="E3 ubiquitin-protein ligase DCST1-like C-terminal" evidence="8">
    <location>
        <begin position="664"/>
        <end position="709"/>
    </location>
</feature>
<sequence>MAFFQLLLKARKIEKARLRYEDEKLRSIEISQGVKPRLTLKQRLRRKRLRCRKRVKHFWSRIISPIKYTWVYKKVKLLRTDGTLENYILKSVFGFLGGIFLTYMFFVFFVIQLNFTLSSVTMLCSVLGVILTLGLAFSHRVRCIIFLLLPQFFSKRGRQALMAYAFILTLTGPGKNTLHNTSILSESLVCGQEQLKQAVKSVIDLIKEPFYALRDAISKVIKTVKVVVKKIKRTLVAIKRLVLSILRVITSVFQWLGSIVNICNKKLGTPFDRCQRVFDGAVADCKAKLGPLFGGICNLTYIVGALCYIVKPLDFICMLVSYVADTLVDAVRKKIKRFTRHIKAMFYVKVKFSHSFHFETNQSKTIEDVSTGIITEVRSRTDKFLTFFDWMSFMTAFFIVFMLLRIIYYRHKWLTNDRFDNQYLTDDLRTIDLIRTRQEKETILPLNRRERNQYIPLTSVTLIRVEKVKLAKSAVFLCLTTFKICIHMMADYSLYWILSTIRLHGRIETKVQRPNSVGVYVSGNGYLADLYRSIVKAFTPHAKDAEIDMTPCLPDPIPPDLDRYTQIATLIGFCWIMAIFEPYGLRLRHVVMSKYHPERAKQRAAWLYNHIIRSRGSFLKFARRQLRRKFGMTEGERIERVTFRERCLAICPFLNKLFPRKQNMCLLCGAVERSDQEPHIKCATPDCVGLFCIQCFADLQNLCTICRSPVEYGDLSDISEERDSSDDQLIAKKEYVPIGIDICKEEESIIEEKPKEEKILPEERILEEKIPEERILEEKIPEERILEEKIPEERILEEKMPEERIPKERILEEKILEEKISEERQKEKIDEIIVEKKDKTVQTDDEIDESSSESIYSYTYQERSSREIEIERRKTPFKDVEAQKIREDVTIQIFNDPLAKEITSSSEDPTSCFVVRARRRLRTRLKRKSCSSPRKVDSSSSTSIANTESWPTEELDEEEVVHIEMDDGSKELLLKDDIAKEKKRSRVRRILAALTKIPWLGKGTKTDSDSEWRTRKLSLVDRIARMLPGTQSVSPVRTYRRIRTTRKEAKCKESSSTSSSTSDEENEQSMLLKTHDRQVDSLQIILDHDDSEDNIYNRNYDSHRARRRTICRQPDSHVKADDAKLRYPHEKKFITKKLPRYLQPISKDTVYFEVDEIKDSQLKRRCVHPRDRINVSSDTRTSFDSQETNKRKVSSDYTRISCTCTSQRFCDIKKDNQVCQSDTNTITEHNNEISETNGMSDTDKELLTIDWQKPGKETGEIVTTEGTSIDAEIDIETDRQKIPEKVIIRDDRRKSLAKNSKAIIELNDIAEEKDVKKYSVKKEQAENLKARKDVEASRVNEKAQLYDPLASLQLYGVTYQEKRREKFVEKKLTKQPETAEETCIDDTEMAKSTGFEEDIEKLQKNTQIIAREIRRSTEIPEKRESIRMNLQKSKKYKKSAKTPHTDAKIFKACSKGKKEKKKEERREKWIDKREDYKKSESDSSSSRGKRKSCDKATLIKEKQYNRRRKRERICDRGVQTPGHSRPVTELSENRQTQCNIRDMEDARGKQDGACASKFTNEPEVWSCNVQSQFKAPDQIIHCQDYNYWNQRKFLNPCNAHVTHKPYECYKQAKNTYASEISRHVPSLTDVCSSELAKISSQEKSQQMRKTRYNVNVRETRLEIPMLKKYLPPYQASGLIKELKEHDRMRLIQEREARRWRTLSACRSTKDSSLSAKSRDQERVSCDTSITCDAHESISRLTSVSTKLTEGNNLPYQETQTFKDVICEFRKKVMATERPLISLFQCADKRKDLKQLFPPMNENGREIASTSKCDKTDNRHKPMYEKYEEECSTIHKTKQKFQSESFSEMSSICNYPGKHHRSGISTTADETTDNNDDIP</sequence>
<reference evidence="9" key="1">
    <citation type="submission" date="2024-04" db="EMBL/GenBank/DDBJ databases">
        <authorList>
            <consortium name="Molecular Ecology Group"/>
        </authorList>
    </citation>
    <scope>NUCLEOTIDE SEQUENCE</scope>
</reference>
<evidence type="ECO:0000256" key="2">
    <source>
        <dbReference type="ARBA" id="ARBA00022692"/>
    </source>
</evidence>
<dbReference type="EMBL" id="OZ034825">
    <property type="protein sequence ID" value="CAL1680220.1"/>
    <property type="molecule type" value="Genomic_DNA"/>
</dbReference>
<feature type="compositionally biased region" description="Basic and acidic residues" evidence="5">
    <location>
        <begin position="1461"/>
        <end position="1481"/>
    </location>
</feature>
<evidence type="ECO:0000259" key="8">
    <source>
        <dbReference type="Pfam" id="PF26037"/>
    </source>
</evidence>
<dbReference type="Pfam" id="PF26037">
    <property type="entry name" value="zf-RING_DCST1_C"/>
    <property type="match status" value="1"/>
</dbReference>
<protein>
    <recommendedName>
        <fullName evidence="11">DC-STAMP domain-containing protein 2</fullName>
    </recommendedName>
</protein>
<organism evidence="9 10">
    <name type="scientific">Lasius platythorax</name>
    <dbReference type="NCBI Taxonomy" id="488582"/>
    <lineage>
        <taxon>Eukaryota</taxon>
        <taxon>Metazoa</taxon>
        <taxon>Ecdysozoa</taxon>
        <taxon>Arthropoda</taxon>
        <taxon>Hexapoda</taxon>
        <taxon>Insecta</taxon>
        <taxon>Pterygota</taxon>
        <taxon>Neoptera</taxon>
        <taxon>Endopterygota</taxon>
        <taxon>Hymenoptera</taxon>
        <taxon>Apocrita</taxon>
        <taxon>Aculeata</taxon>
        <taxon>Formicoidea</taxon>
        <taxon>Formicidae</taxon>
        <taxon>Formicinae</taxon>
        <taxon>Lasius</taxon>
        <taxon>Lasius</taxon>
    </lineage>
</organism>
<feature type="transmembrane region" description="Helical" evidence="6">
    <location>
        <begin position="387"/>
        <end position="408"/>
    </location>
</feature>
<dbReference type="PANTHER" id="PTHR21041">
    <property type="entry name" value="DENDRITIC CELL-SPECIFIC TRANSMEMBRANE PROTEIN"/>
    <property type="match status" value="1"/>
</dbReference>
<comment type="subcellular location">
    <subcellularLocation>
        <location evidence="1">Membrane</location>
        <topology evidence="1">Multi-pass membrane protein</topology>
    </subcellularLocation>
</comment>
<keyword evidence="4 6" id="KW-0472">Membrane</keyword>
<keyword evidence="10" id="KW-1185">Reference proteome</keyword>
<gene>
    <name evidence="9" type="ORF">LPLAT_LOCUS6281</name>
</gene>
<accession>A0AAV2NKD4</accession>
<evidence type="ECO:0000256" key="4">
    <source>
        <dbReference type="ARBA" id="ARBA00023136"/>
    </source>
</evidence>
<feature type="transmembrane region" description="Helical" evidence="6">
    <location>
        <begin position="237"/>
        <end position="256"/>
    </location>
</feature>